<feature type="domain" description="N-acetylglucosamine binding protein A" evidence="3">
    <location>
        <begin position="58"/>
        <end position="142"/>
    </location>
</feature>
<keyword evidence="5" id="KW-1185">Reference proteome</keyword>
<keyword evidence="2" id="KW-0732">Signal</keyword>
<evidence type="ECO:0000256" key="2">
    <source>
        <dbReference type="SAM" id="SignalP"/>
    </source>
</evidence>
<reference evidence="4 5" key="1">
    <citation type="submission" date="2023-02" db="EMBL/GenBank/DDBJ databases">
        <title>The draft genomes of Enterobacter strains.</title>
        <authorList>
            <person name="He Y."/>
            <person name="Feng Y."/>
            <person name="Zong Z."/>
        </authorList>
    </citation>
    <scope>NUCLEOTIDE SEQUENCE [LARGE SCALE GENOMIC DNA]</scope>
    <source>
        <strain evidence="4 5">170198</strain>
    </source>
</reference>
<protein>
    <recommendedName>
        <fullName evidence="3">N-acetylglucosamine binding protein A domain-containing protein</fullName>
    </recommendedName>
</protein>
<feature type="signal peptide" evidence="2">
    <location>
        <begin position="1"/>
        <end position="25"/>
    </location>
</feature>
<dbReference type="RefSeq" id="WP_320386286.1">
    <property type="nucleotide sequence ID" value="NZ_JARDVI010000002.1"/>
</dbReference>
<accession>A0ABU5D4A7</accession>
<evidence type="ECO:0000313" key="4">
    <source>
        <dbReference type="EMBL" id="MDY0417834.1"/>
    </source>
</evidence>
<evidence type="ECO:0000256" key="1">
    <source>
        <dbReference type="SAM" id="MobiDB-lite"/>
    </source>
</evidence>
<feature type="chain" id="PRO_5045608205" description="N-acetylglucosamine binding protein A domain-containing protein" evidence="2">
    <location>
        <begin position="26"/>
        <end position="145"/>
    </location>
</feature>
<evidence type="ECO:0000313" key="5">
    <source>
        <dbReference type="Proteomes" id="UP001270266"/>
    </source>
</evidence>
<gene>
    <name evidence="4" type="ORF">PYW49_09145</name>
</gene>
<sequence>MKLTGSAFVLATLLAGAGVSVSANATTTPPAANCEQGHQNCMKALGSLERKINGEKVKVVEGQTIRARFFNDATELPALETRVTILAGEEAHWSYVLAQAINQQHPDLHAGFQHSNGEITPDESQSNSVYANESNPISHVEVSFN</sequence>
<dbReference type="EMBL" id="JARDVI010000002">
    <property type="protein sequence ID" value="MDY0417834.1"/>
    <property type="molecule type" value="Genomic_DNA"/>
</dbReference>
<dbReference type="Gene3D" id="3.30.70.2150">
    <property type="match status" value="1"/>
</dbReference>
<feature type="region of interest" description="Disordered" evidence="1">
    <location>
        <begin position="112"/>
        <end position="145"/>
    </location>
</feature>
<evidence type="ECO:0000259" key="3">
    <source>
        <dbReference type="Pfam" id="PF18416"/>
    </source>
</evidence>
<dbReference type="InterPro" id="IPR041029">
    <property type="entry name" value="GbpA_2"/>
</dbReference>
<feature type="compositionally biased region" description="Polar residues" evidence="1">
    <location>
        <begin position="113"/>
        <end position="137"/>
    </location>
</feature>
<dbReference type="Pfam" id="PF18416">
    <property type="entry name" value="GbpA_2"/>
    <property type="match status" value="1"/>
</dbReference>
<comment type="caution">
    <text evidence="4">The sequence shown here is derived from an EMBL/GenBank/DDBJ whole genome shotgun (WGS) entry which is preliminary data.</text>
</comment>
<proteinExistence type="predicted"/>
<dbReference type="Proteomes" id="UP001270266">
    <property type="component" value="Unassembled WGS sequence"/>
</dbReference>
<name>A0ABU5D4A7_9ENTR</name>
<organism evidence="4 5">
    <name type="scientific">Enterobacter chinensis</name>
    <dbReference type="NCBI Taxonomy" id="3030997"/>
    <lineage>
        <taxon>Bacteria</taxon>
        <taxon>Pseudomonadati</taxon>
        <taxon>Pseudomonadota</taxon>
        <taxon>Gammaproteobacteria</taxon>
        <taxon>Enterobacterales</taxon>
        <taxon>Enterobacteriaceae</taxon>
        <taxon>Enterobacter</taxon>
    </lineage>
</organism>